<proteinExistence type="inferred from homology"/>
<dbReference type="PANTHER" id="PTHR11070:SF2">
    <property type="entry name" value="ATP-DEPENDENT DNA HELICASE SRS2"/>
    <property type="match status" value="1"/>
</dbReference>
<dbReference type="FunFam" id="1.10.486.10:FF:000003">
    <property type="entry name" value="ATP-dependent DNA helicase"/>
    <property type="match status" value="1"/>
</dbReference>
<dbReference type="FunFam" id="1.10.10.160:FF:000001">
    <property type="entry name" value="ATP-dependent DNA helicase"/>
    <property type="match status" value="1"/>
</dbReference>
<dbReference type="GO" id="GO:0005524">
    <property type="term" value="F:ATP binding"/>
    <property type="evidence" value="ECO:0007669"/>
    <property type="project" value="UniProtKB-KW"/>
</dbReference>
<feature type="domain" description="UvrD-like helicase ATP-binding" evidence="11">
    <location>
        <begin position="5"/>
        <end position="284"/>
    </location>
</feature>
<dbReference type="InterPro" id="IPR000212">
    <property type="entry name" value="DNA_helicase_UvrD/REP"/>
</dbReference>
<comment type="catalytic activity">
    <reaction evidence="10">
        <text>ATP + H2O = ADP + phosphate + H(+)</text>
        <dbReference type="Rhea" id="RHEA:13065"/>
        <dbReference type="ChEBI" id="CHEBI:15377"/>
        <dbReference type="ChEBI" id="CHEBI:15378"/>
        <dbReference type="ChEBI" id="CHEBI:30616"/>
        <dbReference type="ChEBI" id="CHEBI:43474"/>
        <dbReference type="ChEBI" id="CHEBI:456216"/>
        <dbReference type="EC" id="5.6.2.4"/>
    </reaction>
</comment>
<dbReference type="Gene3D" id="1.10.10.160">
    <property type="match status" value="1"/>
</dbReference>
<dbReference type="CDD" id="cd17932">
    <property type="entry name" value="DEXQc_UvrD"/>
    <property type="match status" value="1"/>
</dbReference>
<evidence type="ECO:0000256" key="7">
    <source>
        <dbReference type="ARBA" id="ARBA00023235"/>
    </source>
</evidence>
<gene>
    <name evidence="13" type="ORF">S06H3_01066</name>
</gene>
<dbReference type="PROSITE" id="PS51198">
    <property type="entry name" value="UVRD_HELICASE_ATP_BIND"/>
    <property type="match status" value="1"/>
</dbReference>
<evidence type="ECO:0000256" key="6">
    <source>
        <dbReference type="ARBA" id="ARBA00023125"/>
    </source>
</evidence>
<dbReference type="Pfam" id="PF13361">
    <property type="entry name" value="UvrD_C"/>
    <property type="match status" value="1"/>
</dbReference>
<feature type="domain" description="UvrD-like helicase C-terminal" evidence="12">
    <location>
        <begin position="285"/>
        <end position="533"/>
    </location>
</feature>
<dbReference type="GO" id="GO:0003677">
    <property type="term" value="F:DNA binding"/>
    <property type="evidence" value="ECO:0007669"/>
    <property type="project" value="UniProtKB-KW"/>
</dbReference>
<reference evidence="13" key="1">
    <citation type="journal article" date="2014" name="Front. Microbiol.">
        <title>High frequency of phylogenetically diverse reductive dehalogenase-homologous genes in deep subseafloor sedimentary metagenomes.</title>
        <authorList>
            <person name="Kawai M."/>
            <person name="Futagami T."/>
            <person name="Toyoda A."/>
            <person name="Takaki Y."/>
            <person name="Nishi S."/>
            <person name="Hori S."/>
            <person name="Arai W."/>
            <person name="Tsubouchi T."/>
            <person name="Morono Y."/>
            <person name="Uchiyama I."/>
            <person name="Ito T."/>
            <person name="Fujiyama A."/>
            <person name="Inagaki F."/>
            <person name="Takami H."/>
        </authorList>
    </citation>
    <scope>NUCLEOTIDE SEQUENCE</scope>
    <source>
        <strain evidence="13">Expedition CK06-06</strain>
    </source>
</reference>
<dbReference type="PANTHER" id="PTHR11070">
    <property type="entry name" value="UVRD / RECB / PCRA DNA HELICASE FAMILY MEMBER"/>
    <property type="match status" value="1"/>
</dbReference>
<evidence type="ECO:0000256" key="8">
    <source>
        <dbReference type="ARBA" id="ARBA00034617"/>
    </source>
</evidence>
<keyword evidence="3" id="KW-0378">Hydrolase</keyword>
<protein>
    <recommendedName>
        <fullName evidence="9">DNA 3'-5' helicase</fullName>
        <ecNumber evidence="9">5.6.2.4</ecNumber>
    </recommendedName>
</protein>
<dbReference type="GO" id="GO:0016787">
    <property type="term" value="F:hydrolase activity"/>
    <property type="evidence" value="ECO:0007669"/>
    <property type="project" value="UniProtKB-KW"/>
</dbReference>
<dbReference type="AlphaFoldDB" id="X1JLP2"/>
<dbReference type="EMBL" id="BARV01000245">
    <property type="protein sequence ID" value="GAH95661.1"/>
    <property type="molecule type" value="Genomic_DNA"/>
</dbReference>
<evidence type="ECO:0000256" key="1">
    <source>
        <dbReference type="ARBA" id="ARBA00009922"/>
    </source>
</evidence>
<dbReference type="GO" id="GO:0043138">
    <property type="term" value="F:3'-5' DNA helicase activity"/>
    <property type="evidence" value="ECO:0007669"/>
    <property type="project" value="UniProtKB-EC"/>
</dbReference>
<dbReference type="Gene3D" id="3.40.50.300">
    <property type="entry name" value="P-loop containing nucleotide triphosphate hydrolases"/>
    <property type="match status" value="2"/>
</dbReference>
<dbReference type="GO" id="GO:0000725">
    <property type="term" value="P:recombinational repair"/>
    <property type="evidence" value="ECO:0007669"/>
    <property type="project" value="TreeGrafter"/>
</dbReference>
<dbReference type="GO" id="GO:0005829">
    <property type="term" value="C:cytosol"/>
    <property type="evidence" value="ECO:0007669"/>
    <property type="project" value="TreeGrafter"/>
</dbReference>
<evidence type="ECO:0000313" key="13">
    <source>
        <dbReference type="EMBL" id="GAH95661.1"/>
    </source>
</evidence>
<comment type="caution">
    <text evidence="13">The sequence shown here is derived from an EMBL/GenBank/DDBJ whole genome shotgun (WGS) entry which is preliminary data.</text>
</comment>
<dbReference type="PROSITE" id="PS51217">
    <property type="entry name" value="UVRD_HELICASE_CTER"/>
    <property type="match status" value="1"/>
</dbReference>
<evidence type="ECO:0000256" key="3">
    <source>
        <dbReference type="ARBA" id="ARBA00022801"/>
    </source>
</evidence>
<keyword evidence="6" id="KW-0238">DNA-binding</keyword>
<comment type="similarity">
    <text evidence="1">Belongs to the helicase family. UvrD subfamily.</text>
</comment>
<keyword evidence="2" id="KW-0547">Nucleotide-binding</keyword>
<dbReference type="InterPro" id="IPR014016">
    <property type="entry name" value="UvrD-like_ATP-bd"/>
</dbReference>
<accession>X1JLP2</accession>
<dbReference type="InterPro" id="IPR014017">
    <property type="entry name" value="DNA_helicase_UvrD-like_C"/>
</dbReference>
<evidence type="ECO:0000256" key="5">
    <source>
        <dbReference type="ARBA" id="ARBA00022840"/>
    </source>
</evidence>
<dbReference type="Gene3D" id="1.10.486.10">
    <property type="entry name" value="PCRA, domain 4"/>
    <property type="match status" value="1"/>
</dbReference>
<dbReference type="Pfam" id="PF00580">
    <property type="entry name" value="UvrD-helicase"/>
    <property type="match status" value="1"/>
</dbReference>
<evidence type="ECO:0000256" key="2">
    <source>
        <dbReference type="ARBA" id="ARBA00022741"/>
    </source>
</evidence>
<keyword evidence="5" id="KW-0067">ATP-binding</keyword>
<evidence type="ECO:0000256" key="4">
    <source>
        <dbReference type="ARBA" id="ARBA00022806"/>
    </source>
</evidence>
<dbReference type="InterPro" id="IPR013986">
    <property type="entry name" value="DExx_box_DNA_helicase_dom_sf"/>
</dbReference>
<evidence type="ECO:0000256" key="9">
    <source>
        <dbReference type="ARBA" id="ARBA00034808"/>
    </source>
</evidence>
<evidence type="ECO:0000259" key="11">
    <source>
        <dbReference type="PROSITE" id="PS51198"/>
    </source>
</evidence>
<sequence>MDILATLNPVQRQAVEATEGPVLILAGPGSGKTRVITHRVAYLVRGCGINPHHIMAVTFTNKAAREMKERLEQLLGWEIEALTLGTFHAICARILRREGKATGLNAGFVIYDDEDQLNLIKQSLQEINLDPKQYAPRALQSAISAAKSRLISPKGYAQQVQSYFEEILQRVYQHYQQLLSQSGAVDFDDLLMKTVELFRNHPQILNRYQSRYLHILVDEFQDTNIAQYMLIKQLAGKRHNICVVGDPDQSIYSWRFADLRNILSFEKDYPEAKVVFLEQNYRSTKTILEVASDVISANVQRKPKNLWTENEVGSPVAIIESYSEEEEAQSVVNEIEKLISQEQISLKDCAVMYRVNAQSRVLEETFMRYGMPYKLVGGTRFYRRQEIKDIIAYLRVIHNPHDNVSLTRIINVPGRGIGQGTLNKLRAWARPHDTSLYGSLKQVVEEKTLSSRITQALARFIALIDELIIKSHKLSLAELLDEILEHIEYREYLLEKEDGEDRWENIMELKSVAREYSGLNPEEALATFLEKVS</sequence>
<dbReference type="GO" id="GO:0033202">
    <property type="term" value="C:DNA helicase complex"/>
    <property type="evidence" value="ECO:0007669"/>
    <property type="project" value="TreeGrafter"/>
</dbReference>
<name>X1JLP2_9ZZZZ</name>
<dbReference type="SUPFAM" id="SSF52540">
    <property type="entry name" value="P-loop containing nucleoside triphosphate hydrolases"/>
    <property type="match status" value="1"/>
</dbReference>
<dbReference type="InterPro" id="IPR027417">
    <property type="entry name" value="P-loop_NTPase"/>
</dbReference>
<comment type="catalytic activity">
    <reaction evidence="8">
        <text>Couples ATP hydrolysis with the unwinding of duplex DNA by translocating in the 3'-5' direction.</text>
        <dbReference type="EC" id="5.6.2.4"/>
    </reaction>
</comment>
<feature type="non-terminal residue" evidence="13">
    <location>
        <position position="533"/>
    </location>
</feature>
<keyword evidence="7" id="KW-0413">Isomerase</keyword>
<evidence type="ECO:0000259" key="12">
    <source>
        <dbReference type="PROSITE" id="PS51217"/>
    </source>
</evidence>
<dbReference type="EC" id="5.6.2.4" evidence="9"/>
<evidence type="ECO:0000256" key="10">
    <source>
        <dbReference type="ARBA" id="ARBA00048988"/>
    </source>
</evidence>
<organism evidence="13">
    <name type="scientific">marine sediment metagenome</name>
    <dbReference type="NCBI Taxonomy" id="412755"/>
    <lineage>
        <taxon>unclassified sequences</taxon>
        <taxon>metagenomes</taxon>
        <taxon>ecological metagenomes</taxon>
    </lineage>
</organism>
<keyword evidence="4" id="KW-0347">Helicase</keyword>